<evidence type="ECO:0000259" key="2">
    <source>
        <dbReference type="Pfam" id="PF00296"/>
    </source>
</evidence>
<keyword evidence="1" id="KW-0560">Oxidoreductase</keyword>
<dbReference type="PANTHER" id="PTHR43244:SF1">
    <property type="entry name" value="5,10-METHYLENETETRAHYDROMETHANOPTERIN REDUCTASE"/>
    <property type="match status" value="1"/>
</dbReference>
<name>A0A171BF98_9ACTN</name>
<reference evidence="4" key="2">
    <citation type="submission" date="2016-04" db="EMBL/GenBank/DDBJ databases">
        <title>Planomonospora sphaerica JCM9374 whole genome shotgun sequence.</title>
        <authorList>
            <person name="Suzuki T."/>
            <person name="Dohra H."/>
            <person name="Kodani S."/>
        </authorList>
    </citation>
    <scope>NUCLEOTIDE SEQUENCE [LARGE SCALE GENOMIC DNA]</scope>
    <source>
        <strain evidence="4">JCM 9374</strain>
    </source>
</reference>
<gene>
    <name evidence="3" type="ORF">PS9374_00641</name>
</gene>
<protein>
    <submittedName>
        <fullName evidence="3">N5,N10-methylene tetrahydromethanopterin reductase</fullName>
    </submittedName>
</protein>
<dbReference type="RefSeq" id="WP_068894307.1">
    <property type="nucleotide sequence ID" value="NZ_BDCX01000001.1"/>
</dbReference>
<comment type="caution">
    <text evidence="3">The sequence shown here is derived from an EMBL/GenBank/DDBJ whole genome shotgun (WGS) entry which is preliminary data.</text>
</comment>
<keyword evidence="4" id="KW-1185">Reference proteome</keyword>
<dbReference type="SUPFAM" id="SSF51679">
    <property type="entry name" value="Bacterial luciferase-like"/>
    <property type="match status" value="1"/>
</dbReference>
<evidence type="ECO:0000313" key="3">
    <source>
        <dbReference type="EMBL" id="GAT65009.1"/>
    </source>
</evidence>
<dbReference type="InterPro" id="IPR011251">
    <property type="entry name" value="Luciferase-like_dom"/>
</dbReference>
<dbReference type="Proteomes" id="UP000077701">
    <property type="component" value="Unassembled WGS sequence"/>
</dbReference>
<evidence type="ECO:0000256" key="1">
    <source>
        <dbReference type="ARBA" id="ARBA00023002"/>
    </source>
</evidence>
<organism evidence="3 4">
    <name type="scientific">Planomonospora sphaerica</name>
    <dbReference type="NCBI Taxonomy" id="161355"/>
    <lineage>
        <taxon>Bacteria</taxon>
        <taxon>Bacillati</taxon>
        <taxon>Actinomycetota</taxon>
        <taxon>Actinomycetes</taxon>
        <taxon>Streptosporangiales</taxon>
        <taxon>Streptosporangiaceae</taxon>
        <taxon>Planomonospora</taxon>
    </lineage>
</organism>
<feature type="domain" description="Luciferase-like" evidence="2">
    <location>
        <begin position="13"/>
        <end position="261"/>
    </location>
</feature>
<dbReference type="EMBL" id="BDCX01000001">
    <property type="protein sequence ID" value="GAT65009.1"/>
    <property type="molecule type" value="Genomic_DNA"/>
</dbReference>
<dbReference type="PANTHER" id="PTHR43244">
    <property type="match status" value="1"/>
</dbReference>
<proteinExistence type="predicted"/>
<dbReference type="OrthoDB" id="675245at2"/>
<sequence length="286" mass="30136">MRLGVMFERDLPPESLIPFARSLDDTQVEDLWVVEDLGWTGSISSAATALAVTERLRVGIGIAPAPLRNPALLAMELGNLARVHPHRLAAGIGHGVQDWMRRVGALAPSPLALLEETVVAVRALLRGETVTLEGRAVRLDGVSLVHPPAVPPPVLAGVVRPRSLELSGRVAQGTILPEGFGPERVGEAREMIVAGGGKDGHELVVFVHLYVGDDPERVREAVRPAAVGQAGFLGVAPEDVPMAAGSAGEAADVVRSLWEAGADTVVLRPVGPEPLEHVDRVLAALR</sequence>
<dbReference type="Gene3D" id="3.20.20.30">
    <property type="entry name" value="Luciferase-like domain"/>
    <property type="match status" value="1"/>
</dbReference>
<reference evidence="3 4" key="1">
    <citation type="journal article" date="2016" name="Genome Announc.">
        <title>Draft Genome Sequence of Planomonospora sphaerica JCM9374, a Rare Actinomycete.</title>
        <authorList>
            <person name="Dohra H."/>
            <person name="Suzuki T."/>
            <person name="Inoue Y."/>
            <person name="Kodani S."/>
        </authorList>
    </citation>
    <scope>NUCLEOTIDE SEQUENCE [LARGE SCALE GENOMIC DNA]</scope>
    <source>
        <strain evidence="3 4">JCM 9374</strain>
    </source>
</reference>
<dbReference type="InterPro" id="IPR050564">
    <property type="entry name" value="F420-G6PD/mer"/>
</dbReference>
<dbReference type="GO" id="GO:0016705">
    <property type="term" value="F:oxidoreductase activity, acting on paired donors, with incorporation or reduction of molecular oxygen"/>
    <property type="evidence" value="ECO:0007669"/>
    <property type="project" value="InterPro"/>
</dbReference>
<accession>A0A171BF98</accession>
<dbReference type="AlphaFoldDB" id="A0A171BF98"/>
<dbReference type="STRING" id="161355.PS9374_00641"/>
<dbReference type="Pfam" id="PF00296">
    <property type="entry name" value="Bac_luciferase"/>
    <property type="match status" value="1"/>
</dbReference>
<evidence type="ECO:0000313" key="4">
    <source>
        <dbReference type="Proteomes" id="UP000077701"/>
    </source>
</evidence>
<dbReference type="InterPro" id="IPR036661">
    <property type="entry name" value="Luciferase-like_sf"/>
</dbReference>